<keyword evidence="1" id="KW-0812">Transmembrane</keyword>
<organism evidence="3 4">
    <name type="scientific">Desulfovibrio gilichinskyi</name>
    <dbReference type="NCBI Taxonomy" id="1519643"/>
    <lineage>
        <taxon>Bacteria</taxon>
        <taxon>Pseudomonadati</taxon>
        <taxon>Thermodesulfobacteriota</taxon>
        <taxon>Desulfovibrionia</taxon>
        <taxon>Desulfovibrionales</taxon>
        <taxon>Desulfovibrionaceae</taxon>
        <taxon>Desulfovibrio</taxon>
    </lineage>
</organism>
<feature type="transmembrane region" description="Helical" evidence="1">
    <location>
        <begin position="183"/>
        <end position="200"/>
    </location>
</feature>
<feature type="signal peptide" evidence="2">
    <location>
        <begin position="1"/>
        <end position="22"/>
    </location>
</feature>
<dbReference type="Proteomes" id="UP000192906">
    <property type="component" value="Unassembled WGS sequence"/>
</dbReference>
<keyword evidence="4" id="KW-1185">Reference proteome</keyword>
<evidence type="ECO:0000256" key="2">
    <source>
        <dbReference type="SAM" id="SignalP"/>
    </source>
</evidence>
<gene>
    <name evidence="3" type="ORF">SAMN06295933_3188</name>
</gene>
<sequence>MSKLMKILVLMFVMSLPGYAFASPVYLTFQGTVSQSWETYDDGHLLKKAGIKVGDTLKYVVKIDFDRGGTESSPNGVAYPWSHQKVNTYYSYAGGVLEGTVNHKTNWFETRQDSQSYTFEGQTGSASSNVYINSWTGPFDSLDIGSQISVLTEKAIGKNGRESSLALKDITVTRISNTAPTPLPGALLLMGGGLGLVGLIRRKFAKKS</sequence>
<evidence type="ECO:0008006" key="5">
    <source>
        <dbReference type="Google" id="ProtNLM"/>
    </source>
</evidence>
<dbReference type="EMBL" id="FWZU01000005">
    <property type="protein sequence ID" value="SMF36684.1"/>
    <property type="molecule type" value="Genomic_DNA"/>
</dbReference>
<keyword evidence="1" id="KW-0472">Membrane</keyword>
<dbReference type="AlphaFoldDB" id="A0A1X7ENF5"/>
<proteinExistence type="predicted"/>
<feature type="chain" id="PRO_5012643180" description="VPLPA-CTERM protein sorting domain-containing protein" evidence="2">
    <location>
        <begin position="23"/>
        <end position="208"/>
    </location>
</feature>
<keyword evidence="2" id="KW-0732">Signal</keyword>
<accession>A0A1X7ENF5</accession>
<protein>
    <recommendedName>
        <fullName evidence="5">VPLPA-CTERM protein sorting domain-containing protein</fullName>
    </recommendedName>
</protein>
<evidence type="ECO:0000313" key="4">
    <source>
        <dbReference type="Proteomes" id="UP000192906"/>
    </source>
</evidence>
<dbReference type="OrthoDB" id="5460859at2"/>
<name>A0A1X7ENF5_9BACT</name>
<evidence type="ECO:0000256" key="1">
    <source>
        <dbReference type="SAM" id="Phobius"/>
    </source>
</evidence>
<keyword evidence="1" id="KW-1133">Transmembrane helix</keyword>
<dbReference type="RefSeq" id="WP_085103977.1">
    <property type="nucleotide sequence ID" value="NZ_FWZU01000005.1"/>
</dbReference>
<reference evidence="4" key="1">
    <citation type="submission" date="2017-04" db="EMBL/GenBank/DDBJ databases">
        <authorList>
            <person name="Varghese N."/>
            <person name="Submissions S."/>
        </authorList>
    </citation>
    <scope>NUCLEOTIDE SEQUENCE [LARGE SCALE GENOMIC DNA]</scope>
    <source>
        <strain evidence="4">K3S</strain>
    </source>
</reference>
<evidence type="ECO:0000313" key="3">
    <source>
        <dbReference type="EMBL" id="SMF36684.1"/>
    </source>
</evidence>